<reference evidence="1" key="2">
    <citation type="journal article" date="2015" name="Fish Shellfish Immunol.">
        <title>Early steps in the European eel (Anguilla anguilla)-Vibrio vulnificus interaction in the gills: Role of the RtxA13 toxin.</title>
        <authorList>
            <person name="Callol A."/>
            <person name="Pajuelo D."/>
            <person name="Ebbesson L."/>
            <person name="Teles M."/>
            <person name="MacKenzie S."/>
            <person name="Amaro C."/>
        </authorList>
    </citation>
    <scope>NUCLEOTIDE SEQUENCE</scope>
</reference>
<accession>A0A0E9V890</accession>
<protein>
    <submittedName>
        <fullName evidence="1">Uncharacterized protein</fullName>
    </submittedName>
</protein>
<name>A0A0E9V890_ANGAN</name>
<dbReference type="AlphaFoldDB" id="A0A0E9V890"/>
<proteinExistence type="predicted"/>
<dbReference type="EMBL" id="GBXM01034340">
    <property type="protein sequence ID" value="JAH74237.1"/>
    <property type="molecule type" value="Transcribed_RNA"/>
</dbReference>
<sequence>MVGLKTYRMTDLKEQGWTALVRGGRSRGQKVKVPSCP</sequence>
<organism evidence="1">
    <name type="scientific">Anguilla anguilla</name>
    <name type="common">European freshwater eel</name>
    <name type="synonym">Muraena anguilla</name>
    <dbReference type="NCBI Taxonomy" id="7936"/>
    <lineage>
        <taxon>Eukaryota</taxon>
        <taxon>Metazoa</taxon>
        <taxon>Chordata</taxon>
        <taxon>Craniata</taxon>
        <taxon>Vertebrata</taxon>
        <taxon>Euteleostomi</taxon>
        <taxon>Actinopterygii</taxon>
        <taxon>Neopterygii</taxon>
        <taxon>Teleostei</taxon>
        <taxon>Anguilliformes</taxon>
        <taxon>Anguillidae</taxon>
        <taxon>Anguilla</taxon>
    </lineage>
</organism>
<evidence type="ECO:0000313" key="1">
    <source>
        <dbReference type="EMBL" id="JAH74237.1"/>
    </source>
</evidence>
<reference evidence="1" key="1">
    <citation type="submission" date="2014-11" db="EMBL/GenBank/DDBJ databases">
        <authorList>
            <person name="Amaro Gonzalez C."/>
        </authorList>
    </citation>
    <scope>NUCLEOTIDE SEQUENCE</scope>
</reference>